<keyword evidence="2" id="KW-0862">Zinc</keyword>
<dbReference type="SUPFAM" id="SSF57850">
    <property type="entry name" value="RING/U-box"/>
    <property type="match status" value="1"/>
</dbReference>
<feature type="domain" description="RING-type" evidence="4">
    <location>
        <begin position="307"/>
        <end position="342"/>
    </location>
</feature>
<protein>
    <recommendedName>
        <fullName evidence="4">RING-type domain-containing protein</fullName>
    </recommendedName>
</protein>
<proteinExistence type="predicted"/>
<feature type="non-terminal residue" evidence="5">
    <location>
        <position position="1"/>
    </location>
</feature>
<dbReference type="InterPro" id="IPR001841">
    <property type="entry name" value="Znf_RING"/>
</dbReference>
<dbReference type="AlphaFoldDB" id="A0A267F9W8"/>
<dbReference type="OrthoDB" id="1711136at2759"/>
<dbReference type="Gene3D" id="3.30.40.10">
    <property type="entry name" value="Zinc/RING finger domain, C3HC4 (zinc finger)"/>
    <property type="match status" value="1"/>
</dbReference>
<dbReference type="InterPro" id="IPR013083">
    <property type="entry name" value="Znf_RING/FYVE/PHD"/>
</dbReference>
<comment type="caution">
    <text evidence="5">The sequence shown here is derived from an EMBL/GenBank/DDBJ whole genome shotgun (WGS) entry which is preliminary data.</text>
</comment>
<dbReference type="PROSITE" id="PS50089">
    <property type="entry name" value="ZF_RING_2"/>
    <property type="match status" value="1"/>
</dbReference>
<sequence>VRLEPYQMSEEVVSALFKDVIGLQNPAQFRAAFLALSENRRVGITVIVLMVISSSARTGWLLYADRLATTQRLAGVDESTRETLASSGWFANESGLLICFCCEAEAGLASQQQHRPDCLAARLVSLASAPSTSAEWPSAADSAVRLHLPSTRRLRLLLDSPVVGAAASYGFDPAFLQVCLARQFLRSAASTASGGGSSGIERPGDLLRLAQSVEDADPRAPAVAARFDLRRLIDSCLIDPAAGGSETSASHDGSAGRGGGGSSVDAYAVPSFAASSVSAIVGFGGGGGPANTDLSDPAGESEVDDRCIRCRNRTRNRVTLPCAHFLLCDRCLEPLTRCPKCNASIAAAVTAFIT</sequence>
<accession>A0A267F9W8</accession>
<keyword evidence="7" id="KW-1185">Reference proteome</keyword>
<evidence type="ECO:0000313" key="5">
    <source>
        <dbReference type="EMBL" id="PAA69802.1"/>
    </source>
</evidence>
<dbReference type="GO" id="GO:0008270">
    <property type="term" value="F:zinc ion binding"/>
    <property type="evidence" value="ECO:0007669"/>
    <property type="project" value="UniProtKB-KW"/>
</dbReference>
<evidence type="ECO:0000256" key="3">
    <source>
        <dbReference type="PROSITE-ProRule" id="PRU00175"/>
    </source>
</evidence>
<reference evidence="5 7" key="1">
    <citation type="submission" date="2017-06" db="EMBL/GenBank/DDBJ databases">
        <title>A platform for efficient transgenesis in Macrostomum lignano, a flatworm model organism for stem cell research.</title>
        <authorList>
            <person name="Berezikov E."/>
        </authorList>
    </citation>
    <scope>NUCLEOTIDE SEQUENCE [LARGE SCALE GENOMIC DNA]</scope>
    <source>
        <strain evidence="5">DV1</strain>
        <tissue evidence="5">Whole organism</tissue>
    </source>
</reference>
<evidence type="ECO:0000256" key="1">
    <source>
        <dbReference type="ARBA" id="ARBA00022771"/>
    </source>
</evidence>
<dbReference type="Pfam" id="PF13920">
    <property type="entry name" value="zf-C3HC4_3"/>
    <property type="match status" value="1"/>
</dbReference>
<evidence type="ECO:0000259" key="4">
    <source>
        <dbReference type="PROSITE" id="PS50089"/>
    </source>
</evidence>
<keyword evidence="1 3" id="KW-0863">Zinc-finger</keyword>
<evidence type="ECO:0000313" key="7">
    <source>
        <dbReference type="Proteomes" id="UP000215902"/>
    </source>
</evidence>
<evidence type="ECO:0000256" key="2">
    <source>
        <dbReference type="ARBA" id="ARBA00022833"/>
    </source>
</evidence>
<name>A0A267F9W8_9PLAT</name>
<evidence type="ECO:0000313" key="6">
    <source>
        <dbReference type="EMBL" id="PAA71819.1"/>
    </source>
</evidence>
<dbReference type="Proteomes" id="UP000215902">
    <property type="component" value="Unassembled WGS sequence"/>
</dbReference>
<dbReference type="EMBL" id="NIVC01001290">
    <property type="protein sequence ID" value="PAA69802.1"/>
    <property type="molecule type" value="Genomic_DNA"/>
</dbReference>
<keyword evidence="1 3" id="KW-0479">Metal-binding</keyword>
<organism evidence="5 7">
    <name type="scientific">Macrostomum lignano</name>
    <dbReference type="NCBI Taxonomy" id="282301"/>
    <lineage>
        <taxon>Eukaryota</taxon>
        <taxon>Metazoa</taxon>
        <taxon>Spiralia</taxon>
        <taxon>Lophotrochozoa</taxon>
        <taxon>Platyhelminthes</taxon>
        <taxon>Rhabditophora</taxon>
        <taxon>Macrostomorpha</taxon>
        <taxon>Macrostomida</taxon>
        <taxon>Macrostomidae</taxon>
        <taxon>Macrostomum</taxon>
    </lineage>
</organism>
<gene>
    <name evidence="6" type="ORF">BOX15_Mlig028010g1</name>
    <name evidence="5" type="ORF">BOX15_Mlig028010g2</name>
</gene>
<dbReference type="EMBL" id="NIVC01001135">
    <property type="protein sequence ID" value="PAA71819.1"/>
    <property type="molecule type" value="Genomic_DNA"/>
</dbReference>